<keyword evidence="3 5" id="KW-1133">Transmembrane helix</keyword>
<dbReference type="Gene3D" id="1.20.1740.10">
    <property type="entry name" value="Amino acid/polyamine transporter I"/>
    <property type="match status" value="1"/>
</dbReference>
<dbReference type="Pfam" id="PF13520">
    <property type="entry name" value="AA_permease_2"/>
    <property type="match status" value="1"/>
</dbReference>
<keyword evidence="6" id="KW-1185">Reference proteome</keyword>
<evidence type="ECO:0000256" key="4">
    <source>
        <dbReference type="ARBA" id="ARBA00023136"/>
    </source>
</evidence>
<dbReference type="Proteomes" id="UP000887574">
    <property type="component" value="Unplaced"/>
</dbReference>
<feature type="transmembrane region" description="Helical" evidence="5">
    <location>
        <begin position="120"/>
        <end position="137"/>
    </location>
</feature>
<feature type="transmembrane region" description="Helical" evidence="5">
    <location>
        <begin position="47"/>
        <end position="69"/>
    </location>
</feature>
<evidence type="ECO:0000256" key="1">
    <source>
        <dbReference type="ARBA" id="ARBA00004141"/>
    </source>
</evidence>
<feature type="transmembrane region" description="Helical" evidence="5">
    <location>
        <begin position="144"/>
        <end position="161"/>
    </location>
</feature>
<sequence>MAETNSKSSDVRNKMGLFGAISYIIGNIVGSGIFITPTAILQNTSSVGLALVLWVASGAISMLGSFSYVELGTSIKSSGADFAYACFVEWYALAFCYMCIGSLVQFPAVVAIQAQTFSEYLFVGLNFSFCHTNAFFTPYMARKLVELCLISSIVVLNFFSLRKFVSRFNIVAQYCCCFDTSESTLGKQFTFLMPAMICLLLVGSLNATIFVSGRLMHAASKAASYQLLSAAPT</sequence>
<dbReference type="GO" id="GO:0015179">
    <property type="term" value="F:L-amino acid transmembrane transporter activity"/>
    <property type="evidence" value="ECO:0007669"/>
    <property type="project" value="TreeGrafter"/>
</dbReference>
<dbReference type="PANTHER" id="PTHR11785:SF523">
    <property type="entry name" value="AMINO ACID TRANSPORTER PROTEIN 6"/>
    <property type="match status" value="1"/>
</dbReference>
<dbReference type="InterPro" id="IPR002293">
    <property type="entry name" value="AA/rel_permease1"/>
</dbReference>
<dbReference type="InterPro" id="IPR050598">
    <property type="entry name" value="AminoAcid_Transporter"/>
</dbReference>
<organism evidence="6 7">
    <name type="scientific">Ditylenchus dipsaci</name>
    <dbReference type="NCBI Taxonomy" id="166011"/>
    <lineage>
        <taxon>Eukaryota</taxon>
        <taxon>Metazoa</taxon>
        <taxon>Ecdysozoa</taxon>
        <taxon>Nematoda</taxon>
        <taxon>Chromadorea</taxon>
        <taxon>Rhabditida</taxon>
        <taxon>Tylenchina</taxon>
        <taxon>Tylenchomorpha</taxon>
        <taxon>Sphaerularioidea</taxon>
        <taxon>Anguinidae</taxon>
        <taxon>Anguininae</taxon>
        <taxon>Ditylenchus</taxon>
    </lineage>
</organism>
<evidence type="ECO:0000256" key="2">
    <source>
        <dbReference type="ARBA" id="ARBA00022692"/>
    </source>
</evidence>
<dbReference type="WBParaSite" id="jg9965">
    <property type="protein sequence ID" value="jg9965"/>
    <property type="gene ID" value="jg9965"/>
</dbReference>
<protein>
    <submittedName>
        <fullName evidence="7">Uncharacterized protein</fullName>
    </submittedName>
</protein>
<accession>A0A915EX54</accession>
<dbReference type="PANTHER" id="PTHR11785">
    <property type="entry name" value="AMINO ACID TRANSPORTER"/>
    <property type="match status" value="1"/>
</dbReference>
<dbReference type="AlphaFoldDB" id="A0A915EX54"/>
<reference evidence="7" key="1">
    <citation type="submission" date="2022-11" db="UniProtKB">
        <authorList>
            <consortium name="WormBaseParasite"/>
        </authorList>
    </citation>
    <scope>IDENTIFICATION</scope>
</reference>
<keyword evidence="4 5" id="KW-0472">Membrane</keyword>
<evidence type="ECO:0000256" key="3">
    <source>
        <dbReference type="ARBA" id="ARBA00022989"/>
    </source>
</evidence>
<evidence type="ECO:0000313" key="7">
    <source>
        <dbReference type="WBParaSite" id="jg9965"/>
    </source>
</evidence>
<comment type="subcellular location">
    <subcellularLocation>
        <location evidence="1">Membrane</location>
        <topology evidence="1">Multi-pass membrane protein</topology>
    </subcellularLocation>
</comment>
<dbReference type="GO" id="GO:0016020">
    <property type="term" value="C:membrane"/>
    <property type="evidence" value="ECO:0007669"/>
    <property type="project" value="UniProtKB-SubCell"/>
</dbReference>
<evidence type="ECO:0000313" key="6">
    <source>
        <dbReference type="Proteomes" id="UP000887574"/>
    </source>
</evidence>
<feature type="transmembrane region" description="Helical" evidence="5">
    <location>
        <begin position="20"/>
        <end position="41"/>
    </location>
</feature>
<feature type="transmembrane region" description="Helical" evidence="5">
    <location>
        <begin position="191"/>
        <end position="211"/>
    </location>
</feature>
<evidence type="ECO:0000256" key="5">
    <source>
        <dbReference type="SAM" id="Phobius"/>
    </source>
</evidence>
<feature type="transmembrane region" description="Helical" evidence="5">
    <location>
        <begin position="90"/>
        <end position="114"/>
    </location>
</feature>
<keyword evidence="2 5" id="KW-0812">Transmembrane</keyword>
<proteinExistence type="predicted"/>
<name>A0A915EX54_9BILA</name>